<evidence type="ECO:0000313" key="2">
    <source>
        <dbReference type="EMBL" id="KAI1861134.1"/>
    </source>
</evidence>
<protein>
    <submittedName>
        <fullName evidence="2">Uncharacterized protein</fullName>
    </submittedName>
</protein>
<feature type="region of interest" description="Disordered" evidence="1">
    <location>
        <begin position="272"/>
        <end position="312"/>
    </location>
</feature>
<feature type="compositionally biased region" description="Basic and acidic residues" evidence="1">
    <location>
        <begin position="283"/>
        <end position="312"/>
    </location>
</feature>
<feature type="compositionally biased region" description="Basic residues" evidence="1">
    <location>
        <begin position="50"/>
        <end position="61"/>
    </location>
</feature>
<accession>A0A9P9WFV5</accession>
<feature type="region of interest" description="Disordered" evidence="1">
    <location>
        <begin position="1"/>
        <end position="103"/>
    </location>
</feature>
<sequence>MPRGRHSQRGSPASSLYSADSRSPSPVYARSRSQSGARRRPSFSPSPARSRPRSPRARSRRSSSGSSRSPSRSPTSRRGGKRAELREMKDKFKDKTDTTSGMKTSLVFLGSVAAATYAAHKYWPKGITYGEKEEWEEENHIKKAKKIARGEIPHNSGGGPSRRGDDRLRVDDGRRMRDHDRPRSSRGRLELDDVHLRRGERLEIENAEFRVRPASVNRGLPDGLTTMSIASGSRGGDARRAQYVEDNRTQWGGGGDRRSYVEERERWVDDRRAYDPPRAPPHRYVDYESAGRRGHSFDEPPDPRRGERVVYR</sequence>
<comment type="caution">
    <text evidence="2">The sequence shown here is derived from an EMBL/GenBank/DDBJ whole genome shotgun (WGS) entry which is preliminary data.</text>
</comment>
<reference evidence="2" key="1">
    <citation type="submission" date="2021-03" db="EMBL/GenBank/DDBJ databases">
        <title>Revisited historic fungal species revealed as producer of novel bioactive compounds through whole genome sequencing and comparative genomics.</title>
        <authorList>
            <person name="Vignolle G.A."/>
            <person name="Hochenegger N."/>
            <person name="Mach R.L."/>
            <person name="Mach-Aigner A.R."/>
            <person name="Javad Rahimi M."/>
            <person name="Salim K.A."/>
            <person name="Chan C.M."/>
            <person name="Lim L.B.L."/>
            <person name="Cai F."/>
            <person name="Druzhinina I.S."/>
            <person name="U'Ren J.M."/>
            <person name="Derntl C."/>
        </authorList>
    </citation>
    <scope>NUCLEOTIDE SEQUENCE</scope>
    <source>
        <strain evidence="2">TUCIM 5799</strain>
    </source>
</reference>
<keyword evidence="3" id="KW-1185">Reference proteome</keyword>
<dbReference type="EMBL" id="JAFIMR010000030">
    <property type="protein sequence ID" value="KAI1861134.1"/>
    <property type="molecule type" value="Genomic_DNA"/>
</dbReference>
<feature type="compositionally biased region" description="Low complexity" evidence="1">
    <location>
        <begin position="62"/>
        <end position="77"/>
    </location>
</feature>
<feature type="compositionally biased region" description="Polar residues" evidence="1">
    <location>
        <begin position="9"/>
        <end position="24"/>
    </location>
</feature>
<dbReference type="Proteomes" id="UP000829685">
    <property type="component" value="Unassembled WGS sequence"/>
</dbReference>
<evidence type="ECO:0000313" key="3">
    <source>
        <dbReference type="Proteomes" id="UP000829685"/>
    </source>
</evidence>
<feature type="compositionally biased region" description="Low complexity" evidence="1">
    <location>
        <begin position="30"/>
        <end position="49"/>
    </location>
</feature>
<feature type="region of interest" description="Disordered" evidence="1">
    <location>
        <begin position="136"/>
        <end position="186"/>
    </location>
</feature>
<evidence type="ECO:0000256" key="1">
    <source>
        <dbReference type="SAM" id="MobiDB-lite"/>
    </source>
</evidence>
<dbReference type="AlphaFoldDB" id="A0A9P9WFV5"/>
<gene>
    <name evidence="2" type="ORF">JX265_009753</name>
</gene>
<feature type="compositionally biased region" description="Basic and acidic residues" evidence="1">
    <location>
        <begin position="81"/>
        <end position="97"/>
    </location>
</feature>
<proteinExistence type="predicted"/>
<name>A0A9P9WFV5_9PEZI</name>
<organism evidence="2 3">
    <name type="scientific">Neoarthrinium moseri</name>
    <dbReference type="NCBI Taxonomy" id="1658444"/>
    <lineage>
        <taxon>Eukaryota</taxon>
        <taxon>Fungi</taxon>
        <taxon>Dikarya</taxon>
        <taxon>Ascomycota</taxon>
        <taxon>Pezizomycotina</taxon>
        <taxon>Sordariomycetes</taxon>
        <taxon>Xylariomycetidae</taxon>
        <taxon>Amphisphaeriales</taxon>
        <taxon>Apiosporaceae</taxon>
        <taxon>Neoarthrinium</taxon>
    </lineage>
</organism>
<feature type="compositionally biased region" description="Basic and acidic residues" evidence="1">
    <location>
        <begin position="162"/>
        <end position="186"/>
    </location>
</feature>